<dbReference type="PRINTS" id="PR01713">
    <property type="entry name" value="NUCEPIMERASE"/>
</dbReference>
<feature type="region of interest" description="Disordered" evidence="8">
    <location>
        <begin position="884"/>
        <end position="929"/>
    </location>
</feature>
<keyword evidence="10" id="KW-1185">Reference proteome</keyword>
<dbReference type="GO" id="GO:0005509">
    <property type="term" value="F:calcium ion binding"/>
    <property type="evidence" value="ECO:0007669"/>
    <property type="project" value="InterPro"/>
</dbReference>
<dbReference type="Gene3D" id="2.10.25.10">
    <property type="entry name" value="Laminin"/>
    <property type="match status" value="1"/>
</dbReference>
<evidence type="ECO:0000256" key="1">
    <source>
        <dbReference type="ARBA" id="ARBA00007637"/>
    </source>
</evidence>
<dbReference type="InterPro" id="IPR000742">
    <property type="entry name" value="EGF"/>
</dbReference>
<dbReference type="SMART" id="SM00179">
    <property type="entry name" value="EGF_CA"/>
    <property type="match status" value="2"/>
</dbReference>
<dbReference type="InterPro" id="IPR009030">
    <property type="entry name" value="Growth_fac_rcpt_cys_sf"/>
</dbReference>
<evidence type="ECO:0000256" key="7">
    <source>
        <dbReference type="PROSITE-ProRule" id="PRU00076"/>
    </source>
</evidence>
<sequence>MGVEVAFDSICNEDFLEELFEKMNFTHVIHLAAQAGVRYSLDHPTTYVHWNVQCQTALFEVLKDYTHIKLSYASSSSVYGKKSTIPFTLDARTDLPGNMYAASKKTDELLGYHYCSKWNLRGVGFRFFTVYGMWGRPDMAMMVFAKSILDREDLPLFHLSDDRPLSRDFTYVDDIIDGLLASLDYTPARCGEVFNLGNGNPVSVPELIKYLEEELLIPAKVKKLPMPPTEILRTWSDISESRRLLGLDPKTGLKEGITKFVGWYKAYRLQREREEKTGEVTQSEIYFEKLKQEKEERERRYNKDKYFRENARFAHRQYLEKQLIVDMAKSKGAKVPTKEDRSYIYLQGVDSPDGDFIYLPKLRGNLKGLKTHCDRSDTCLAFNSRGYLKNKLSPKTSWMKGMYETPDDGLFIADIDICTKNLHECSKHATCSQQRPGEYTCKCNDKYVGDGKTCLPRHDEMTMADIHVDNMAEFFGPINFGRFKQNAEFVFFEGVQSPGGDFMVAPDLSGSNESLKKACLEMEICLAFTTEGVFKKSVSPPQNWKQAPQGHSPGTGLFILDLDYCTLNNFNCPNNSSCQQVEPAVYNCTCNKNLALVNGQCIKMTASKLNEKIDQGIDNVEAYDRLNKAPTDEEIKMNQYVNLELGDKMNKGVDNIKDVEIVDGKKEYLDDDEKDGNDDKNPVDNTDNNINHDEVNDIKDMDVDGNNVEKDTNDNKKTKDNNIGDDNNHAGDNDQVESVNKVVDYDNQNAALQFNKEVKDEDHVLTHNSQNMKHAENNVNSIKGVNEMNPEVKRQPAIVAQEEHDNSKMEHKDLSVNLNPLLSDSHVQNNHISNKLIPNKVIPNNLIQKNAIPEINNPRISDENIHHVEGGLNKVQNNIELSKGQNNNLNKVPDNTDLNNVQKNRDRNNVQNNRDLNKVPVNIELNKVQ</sequence>
<evidence type="ECO:0000313" key="10">
    <source>
        <dbReference type="Proteomes" id="UP000749559"/>
    </source>
</evidence>
<dbReference type="PROSITE" id="PS50026">
    <property type="entry name" value="EGF_3"/>
    <property type="match status" value="1"/>
</dbReference>
<evidence type="ECO:0000256" key="6">
    <source>
        <dbReference type="ARBA" id="ARBA00023157"/>
    </source>
</evidence>
<dbReference type="SUPFAM" id="SSF57196">
    <property type="entry name" value="EGF/Laminin"/>
    <property type="match status" value="1"/>
</dbReference>
<dbReference type="Gene3D" id="3.90.25.10">
    <property type="entry name" value="UDP-galactose 4-epimerase, domain 1"/>
    <property type="match status" value="1"/>
</dbReference>
<dbReference type="InterPro" id="IPR036291">
    <property type="entry name" value="NAD(P)-bd_dom_sf"/>
</dbReference>
<proteinExistence type="inferred from homology"/>
<dbReference type="Gene3D" id="3.40.50.720">
    <property type="entry name" value="NAD(P)-binding Rossmann-like Domain"/>
    <property type="match status" value="1"/>
</dbReference>
<comment type="similarity">
    <text evidence="1">Belongs to the NAD(P)-dependent epimerase/dehydratase family.</text>
</comment>
<dbReference type="SUPFAM" id="SSF51735">
    <property type="entry name" value="NAD(P)-binding Rossmann-fold domains"/>
    <property type="match status" value="1"/>
</dbReference>
<feature type="region of interest" description="Disordered" evidence="8">
    <location>
        <begin position="667"/>
        <end position="736"/>
    </location>
</feature>
<dbReference type="InterPro" id="IPR001509">
    <property type="entry name" value="Epimerase_deHydtase"/>
</dbReference>
<protein>
    <submittedName>
        <fullName evidence="9">Uncharacterized protein</fullName>
    </submittedName>
</protein>
<keyword evidence="3" id="KW-0732">Signal</keyword>
<dbReference type="PANTHER" id="PTHR43574">
    <property type="entry name" value="EPIMERASE-RELATED"/>
    <property type="match status" value="1"/>
</dbReference>
<dbReference type="Pfam" id="PF01370">
    <property type="entry name" value="Epimerase"/>
    <property type="match status" value="1"/>
</dbReference>
<keyword evidence="2 7" id="KW-0245">EGF-like domain</keyword>
<accession>A0A8J1TGW3</accession>
<evidence type="ECO:0000256" key="3">
    <source>
        <dbReference type="ARBA" id="ARBA00022729"/>
    </source>
</evidence>
<name>A0A8J1TGW3_OWEFU</name>
<dbReference type="SUPFAM" id="SSF57184">
    <property type="entry name" value="Growth factor receptor domain"/>
    <property type="match status" value="1"/>
</dbReference>
<keyword evidence="6" id="KW-1015">Disulfide bond</keyword>
<feature type="compositionally biased region" description="Basic and acidic residues" evidence="8">
    <location>
        <begin position="690"/>
        <end position="732"/>
    </location>
</feature>
<dbReference type="Pfam" id="PF12947">
    <property type="entry name" value="EGF_3"/>
    <property type="match status" value="1"/>
</dbReference>
<dbReference type="InterPro" id="IPR001881">
    <property type="entry name" value="EGF-like_Ca-bd_dom"/>
</dbReference>
<keyword evidence="4" id="KW-0677">Repeat</keyword>
<evidence type="ECO:0000256" key="8">
    <source>
        <dbReference type="SAM" id="MobiDB-lite"/>
    </source>
</evidence>
<dbReference type="FunFam" id="2.10.25.10:FF:000038">
    <property type="entry name" value="Fibrillin 2"/>
    <property type="match status" value="1"/>
</dbReference>
<evidence type="ECO:0000313" key="9">
    <source>
        <dbReference type="EMBL" id="CAH1777556.1"/>
    </source>
</evidence>
<comment type="caution">
    <text evidence="9">The sequence shown here is derived from an EMBL/GenBank/DDBJ whole genome shotgun (WGS) entry which is preliminary data.</text>
</comment>
<evidence type="ECO:0000256" key="5">
    <source>
        <dbReference type="ARBA" id="ARBA00023027"/>
    </source>
</evidence>
<dbReference type="Proteomes" id="UP000749559">
    <property type="component" value="Unassembled WGS sequence"/>
</dbReference>
<dbReference type="EMBL" id="CAIIXF020000002">
    <property type="protein sequence ID" value="CAH1777556.1"/>
    <property type="molecule type" value="Genomic_DNA"/>
</dbReference>
<dbReference type="OrthoDB" id="16464at2759"/>
<evidence type="ECO:0000256" key="2">
    <source>
        <dbReference type="ARBA" id="ARBA00022536"/>
    </source>
</evidence>
<reference evidence="9" key="1">
    <citation type="submission" date="2022-03" db="EMBL/GenBank/DDBJ databases">
        <authorList>
            <person name="Martin C."/>
        </authorList>
    </citation>
    <scope>NUCLEOTIDE SEQUENCE</scope>
</reference>
<comment type="caution">
    <text evidence="7">Lacks conserved residue(s) required for the propagation of feature annotation.</text>
</comment>
<dbReference type="InterPro" id="IPR024731">
    <property type="entry name" value="NELL2-like_EGF"/>
</dbReference>
<keyword evidence="5" id="KW-0520">NAD</keyword>
<dbReference type="SMART" id="SM00181">
    <property type="entry name" value="EGF"/>
    <property type="match status" value="2"/>
</dbReference>
<gene>
    <name evidence="9" type="ORF">OFUS_LOCUS4584</name>
</gene>
<dbReference type="AlphaFoldDB" id="A0A8J1TGW3"/>
<organism evidence="9 10">
    <name type="scientific">Owenia fusiformis</name>
    <name type="common">Polychaete worm</name>
    <dbReference type="NCBI Taxonomy" id="6347"/>
    <lineage>
        <taxon>Eukaryota</taxon>
        <taxon>Metazoa</taxon>
        <taxon>Spiralia</taxon>
        <taxon>Lophotrochozoa</taxon>
        <taxon>Annelida</taxon>
        <taxon>Polychaeta</taxon>
        <taxon>Sedentaria</taxon>
        <taxon>Canalipalpata</taxon>
        <taxon>Sabellida</taxon>
        <taxon>Oweniida</taxon>
        <taxon>Oweniidae</taxon>
        <taxon>Owenia</taxon>
    </lineage>
</organism>
<feature type="non-terminal residue" evidence="9">
    <location>
        <position position="1"/>
    </location>
</feature>
<evidence type="ECO:0000256" key="4">
    <source>
        <dbReference type="ARBA" id="ARBA00022737"/>
    </source>
</evidence>